<dbReference type="SUPFAM" id="SSF52096">
    <property type="entry name" value="ClpP/crotonase"/>
    <property type="match status" value="1"/>
</dbReference>
<dbReference type="Gramene" id="ONK57735">
    <property type="protein sequence ID" value="ONK57735"/>
    <property type="gene ID" value="A4U43_C09F3540"/>
</dbReference>
<dbReference type="InterPro" id="IPR029045">
    <property type="entry name" value="ClpP/crotonase-like_dom_sf"/>
</dbReference>
<evidence type="ECO:0008006" key="3">
    <source>
        <dbReference type="Google" id="ProtNLM"/>
    </source>
</evidence>
<sequence length="114" mass="13285">MHSLTHQPLRCRWLALLSPRILLYYVDEFDDLTIDIAIHAKEILKVRERLNAIYTKHTRQSLQRIERCIERDMYMSPDEAKEFGIVDKVPIALVSDAVESGEKEMKEKDEGSSP</sequence>
<dbReference type="Pfam" id="PF00574">
    <property type="entry name" value="CLP_protease"/>
    <property type="match status" value="1"/>
</dbReference>
<dbReference type="PANTHER" id="PTHR10381">
    <property type="entry name" value="ATP-DEPENDENT CLP PROTEASE PROTEOLYTIC SUBUNIT"/>
    <property type="match status" value="1"/>
</dbReference>
<reference evidence="2" key="1">
    <citation type="journal article" date="2017" name="Nat. Commun.">
        <title>The asparagus genome sheds light on the origin and evolution of a young Y chromosome.</title>
        <authorList>
            <person name="Harkess A."/>
            <person name="Zhou J."/>
            <person name="Xu C."/>
            <person name="Bowers J.E."/>
            <person name="Van der Hulst R."/>
            <person name="Ayyampalayam S."/>
            <person name="Mercati F."/>
            <person name="Riccardi P."/>
            <person name="McKain M.R."/>
            <person name="Kakrana A."/>
            <person name="Tang H."/>
            <person name="Ray J."/>
            <person name="Groenendijk J."/>
            <person name="Arikit S."/>
            <person name="Mathioni S.M."/>
            <person name="Nakano M."/>
            <person name="Shan H."/>
            <person name="Telgmann-Rauber A."/>
            <person name="Kanno A."/>
            <person name="Yue Z."/>
            <person name="Chen H."/>
            <person name="Li W."/>
            <person name="Chen Y."/>
            <person name="Xu X."/>
            <person name="Zhang Y."/>
            <person name="Luo S."/>
            <person name="Chen H."/>
            <person name="Gao J."/>
            <person name="Mao Z."/>
            <person name="Pires J.C."/>
            <person name="Luo M."/>
            <person name="Kudrna D."/>
            <person name="Wing R.A."/>
            <person name="Meyers B.C."/>
            <person name="Yi K."/>
            <person name="Kong H."/>
            <person name="Lavrijsen P."/>
            <person name="Sunseri F."/>
            <person name="Falavigna A."/>
            <person name="Ye Y."/>
            <person name="Leebens-Mack J.H."/>
            <person name="Chen G."/>
        </authorList>
    </citation>
    <scope>NUCLEOTIDE SEQUENCE [LARGE SCALE GENOMIC DNA]</scope>
    <source>
        <strain evidence="2">cv. DH0086</strain>
    </source>
</reference>
<dbReference type="GO" id="GO:0009368">
    <property type="term" value="C:endopeptidase Clp complex"/>
    <property type="evidence" value="ECO:0007669"/>
    <property type="project" value="TreeGrafter"/>
</dbReference>
<keyword evidence="2" id="KW-1185">Reference proteome</keyword>
<gene>
    <name evidence="1" type="ORF">A4U43_C09F3540</name>
</gene>
<accession>A0A5P1E8C3</accession>
<dbReference type="Proteomes" id="UP000243459">
    <property type="component" value="Chromosome 9"/>
</dbReference>
<proteinExistence type="predicted"/>
<dbReference type="EMBL" id="CM007389">
    <property type="protein sequence ID" value="ONK57735.1"/>
    <property type="molecule type" value="Genomic_DNA"/>
</dbReference>
<dbReference type="AlphaFoldDB" id="A0A5P1E8C3"/>
<protein>
    <recommendedName>
        <fullName evidence="3">ATP-dependent Clp protease proteolytic subunit</fullName>
    </recommendedName>
</protein>
<dbReference type="InterPro" id="IPR023562">
    <property type="entry name" value="ClpP/TepA"/>
</dbReference>
<evidence type="ECO:0000313" key="1">
    <source>
        <dbReference type="EMBL" id="ONK57735.1"/>
    </source>
</evidence>
<dbReference type="GO" id="GO:0006515">
    <property type="term" value="P:protein quality control for misfolded or incompletely synthesized proteins"/>
    <property type="evidence" value="ECO:0007669"/>
    <property type="project" value="TreeGrafter"/>
</dbReference>
<dbReference type="GO" id="GO:0051117">
    <property type="term" value="F:ATPase binding"/>
    <property type="evidence" value="ECO:0007669"/>
    <property type="project" value="TreeGrafter"/>
</dbReference>
<dbReference type="GO" id="GO:0004252">
    <property type="term" value="F:serine-type endopeptidase activity"/>
    <property type="evidence" value="ECO:0007669"/>
    <property type="project" value="TreeGrafter"/>
</dbReference>
<dbReference type="Gene3D" id="3.90.226.10">
    <property type="entry name" value="2-enoyl-CoA Hydratase, Chain A, domain 1"/>
    <property type="match status" value="1"/>
</dbReference>
<dbReference type="GO" id="GO:0004176">
    <property type="term" value="F:ATP-dependent peptidase activity"/>
    <property type="evidence" value="ECO:0007669"/>
    <property type="project" value="TreeGrafter"/>
</dbReference>
<dbReference type="PANTHER" id="PTHR10381:SF11">
    <property type="entry name" value="ATP-DEPENDENT CLP PROTEASE PROTEOLYTIC SUBUNIT, MITOCHONDRIAL"/>
    <property type="match status" value="1"/>
</dbReference>
<evidence type="ECO:0000313" key="2">
    <source>
        <dbReference type="Proteomes" id="UP000243459"/>
    </source>
</evidence>
<name>A0A5P1E8C3_ASPOF</name>
<organism evidence="1 2">
    <name type="scientific">Asparagus officinalis</name>
    <name type="common">Garden asparagus</name>
    <dbReference type="NCBI Taxonomy" id="4686"/>
    <lineage>
        <taxon>Eukaryota</taxon>
        <taxon>Viridiplantae</taxon>
        <taxon>Streptophyta</taxon>
        <taxon>Embryophyta</taxon>
        <taxon>Tracheophyta</taxon>
        <taxon>Spermatophyta</taxon>
        <taxon>Magnoliopsida</taxon>
        <taxon>Liliopsida</taxon>
        <taxon>Asparagales</taxon>
        <taxon>Asparagaceae</taxon>
        <taxon>Asparagoideae</taxon>
        <taxon>Asparagus</taxon>
    </lineage>
</organism>